<comment type="caution">
    <text evidence="1">The sequence shown here is derived from an EMBL/GenBank/DDBJ whole genome shotgun (WGS) entry which is preliminary data.</text>
</comment>
<dbReference type="Gene3D" id="3.40.50.720">
    <property type="entry name" value="NAD(P)-binding Rossmann-like Domain"/>
    <property type="match status" value="1"/>
</dbReference>
<dbReference type="Proteomes" id="UP000605992">
    <property type="component" value="Unassembled WGS sequence"/>
</dbReference>
<evidence type="ECO:0000313" key="1">
    <source>
        <dbReference type="EMBL" id="GII58537.1"/>
    </source>
</evidence>
<gene>
    <name evidence="1" type="ORF">Pth03_69260</name>
</gene>
<evidence type="ECO:0000313" key="2">
    <source>
        <dbReference type="Proteomes" id="UP000605992"/>
    </source>
</evidence>
<keyword evidence="2" id="KW-1185">Reference proteome</keyword>
<dbReference type="EMBL" id="BOOR01000066">
    <property type="protein sequence ID" value="GII58537.1"/>
    <property type="molecule type" value="Genomic_DNA"/>
</dbReference>
<reference evidence="1" key="1">
    <citation type="submission" date="2021-01" db="EMBL/GenBank/DDBJ databases">
        <title>Whole genome shotgun sequence of Planotetraspora thailandica NBRC 104271.</title>
        <authorList>
            <person name="Komaki H."/>
            <person name="Tamura T."/>
        </authorList>
    </citation>
    <scope>NUCLEOTIDE SEQUENCE</scope>
    <source>
        <strain evidence="1">NBRC 104271</strain>
    </source>
</reference>
<sequence length="80" mass="8895">MRILILGGTWFLGRVVAEDAVRIHDVTTFNRGSAQDVVGVRPIRGDRTQPEDLRKLAAYGPWDAVIDTSGMKPEMVRNTT</sequence>
<dbReference type="RefSeq" id="WP_203948630.1">
    <property type="nucleotide sequence ID" value="NZ_BOOR01000066.1"/>
</dbReference>
<name>A0A8J3Y0E6_9ACTN</name>
<dbReference type="AlphaFoldDB" id="A0A8J3Y0E6"/>
<proteinExistence type="predicted"/>
<organism evidence="1 2">
    <name type="scientific">Planotetraspora thailandica</name>
    <dbReference type="NCBI Taxonomy" id="487172"/>
    <lineage>
        <taxon>Bacteria</taxon>
        <taxon>Bacillati</taxon>
        <taxon>Actinomycetota</taxon>
        <taxon>Actinomycetes</taxon>
        <taxon>Streptosporangiales</taxon>
        <taxon>Streptosporangiaceae</taxon>
        <taxon>Planotetraspora</taxon>
    </lineage>
</organism>
<protein>
    <submittedName>
        <fullName evidence="1">Uncharacterized protein</fullName>
    </submittedName>
</protein>
<dbReference type="InterPro" id="IPR036291">
    <property type="entry name" value="NAD(P)-bd_dom_sf"/>
</dbReference>
<dbReference type="SUPFAM" id="SSF51735">
    <property type="entry name" value="NAD(P)-binding Rossmann-fold domains"/>
    <property type="match status" value="1"/>
</dbReference>
<accession>A0A8J3Y0E6</accession>